<reference key="2">
    <citation type="submission" date="2011-08" db="EMBL/GenBank/DDBJ databases">
        <title>Genome sequence of Naumovozyma castellii.</title>
        <authorList>
            <person name="Gordon J.L."/>
            <person name="Armisen D."/>
            <person name="Proux-Wera E."/>
            <person name="OhEigeartaigh S.S."/>
            <person name="Byrne K.P."/>
            <person name="Wolfe K.H."/>
        </authorList>
    </citation>
    <scope>NUCLEOTIDE SEQUENCE</scope>
    <source>
        <strain>Type strain:CBS 4309</strain>
    </source>
</reference>
<dbReference type="RefSeq" id="XP_003675555.1">
    <property type="nucleotide sequence ID" value="XM_003675507.1"/>
</dbReference>
<evidence type="ECO:0000313" key="4">
    <source>
        <dbReference type="Proteomes" id="UP000001640"/>
    </source>
</evidence>
<dbReference type="CDD" id="cd19079">
    <property type="entry name" value="AKR_EcYajO-like"/>
    <property type="match status" value="1"/>
</dbReference>
<dbReference type="Gene3D" id="3.20.20.100">
    <property type="entry name" value="NADP-dependent oxidoreductase domain"/>
    <property type="match status" value="1"/>
</dbReference>
<dbReference type="EMBL" id="HE576754">
    <property type="protein sequence ID" value="CCC69189.1"/>
    <property type="molecule type" value="Genomic_DNA"/>
</dbReference>
<evidence type="ECO:0000259" key="2">
    <source>
        <dbReference type="Pfam" id="PF00248"/>
    </source>
</evidence>
<reference evidence="3 4" key="1">
    <citation type="journal article" date="2011" name="Proc. Natl. Acad. Sci. U.S.A.">
        <title>Evolutionary erosion of yeast sex chromosomes by mating-type switching accidents.</title>
        <authorList>
            <person name="Gordon J.L."/>
            <person name="Armisen D."/>
            <person name="Proux-Wera E."/>
            <person name="Oheigeartaigh S.S."/>
            <person name="Byrne K.P."/>
            <person name="Wolfe K.H."/>
        </authorList>
    </citation>
    <scope>NUCLEOTIDE SEQUENCE [LARGE SCALE GENOMIC DNA]</scope>
    <source>
        <strain evidence="4">ATCC 76901 / BCRC 22586 / CBS 4309 / NBRC 1992 / NRRL Y-12630</strain>
    </source>
</reference>
<dbReference type="GO" id="GO:0016491">
    <property type="term" value="F:oxidoreductase activity"/>
    <property type="evidence" value="ECO:0007669"/>
    <property type="project" value="UniProtKB-KW"/>
</dbReference>
<dbReference type="InterPro" id="IPR050523">
    <property type="entry name" value="AKR_Detox_Biosynth"/>
</dbReference>
<dbReference type="GeneID" id="96902772"/>
<dbReference type="SUPFAM" id="SSF51430">
    <property type="entry name" value="NAD(P)-linked oxidoreductase"/>
    <property type="match status" value="1"/>
</dbReference>
<accession>G0VCH9</accession>
<protein>
    <recommendedName>
        <fullName evidence="2">NADP-dependent oxidoreductase domain-containing protein</fullName>
    </recommendedName>
</protein>
<evidence type="ECO:0000256" key="1">
    <source>
        <dbReference type="ARBA" id="ARBA00023002"/>
    </source>
</evidence>
<dbReference type="HOGENOM" id="CLU_023205_2_0_1"/>
<dbReference type="Pfam" id="PF00248">
    <property type="entry name" value="Aldo_ket_red"/>
    <property type="match status" value="1"/>
</dbReference>
<dbReference type="GO" id="GO:0005829">
    <property type="term" value="C:cytosol"/>
    <property type="evidence" value="ECO:0007669"/>
    <property type="project" value="UniProtKB-ARBA"/>
</dbReference>
<keyword evidence="1" id="KW-0560">Oxidoreductase</keyword>
<organism evidence="3 4">
    <name type="scientific">Naumovozyma castellii</name>
    <name type="common">Yeast</name>
    <name type="synonym">Saccharomyces castellii</name>
    <dbReference type="NCBI Taxonomy" id="27288"/>
    <lineage>
        <taxon>Eukaryota</taxon>
        <taxon>Fungi</taxon>
        <taxon>Dikarya</taxon>
        <taxon>Ascomycota</taxon>
        <taxon>Saccharomycotina</taxon>
        <taxon>Saccharomycetes</taxon>
        <taxon>Saccharomycetales</taxon>
        <taxon>Saccharomycetaceae</taxon>
        <taxon>Naumovozyma</taxon>
    </lineage>
</organism>
<feature type="domain" description="NADP-dependent oxidoreductase" evidence="2">
    <location>
        <begin position="19"/>
        <end position="334"/>
    </location>
</feature>
<dbReference type="Proteomes" id="UP000001640">
    <property type="component" value="Chromosome 3"/>
</dbReference>
<dbReference type="PANTHER" id="PTHR43364:SF15">
    <property type="entry name" value="ARYL-ALCOHOL DEHYDROGENASE AAD16-RELATED"/>
    <property type="match status" value="1"/>
</dbReference>
<dbReference type="OrthoDB" id="48988at2759"/>
<dbReference type="InterPro" id="IPR036812">
    <property type="entry name" value="NAD(P)_OxRdtase_dom_sf"/>
</dbReference>
<dbReference type="STRING" id="1064592.G0VCH9"/>
<sequence>MSLVKQVRLGQSGLKISPILIGCMSYGSKKWADWVMEDKDEIFKILKHCYDRGLRTFDTADVYSNGISERLVGEFLKKYNIKRETVVIMTKIFFPVDESLDLHHGSNVNQEAMELQLTLQRGLSRKHIIDGVANSVERLGTYIDVLQIHRLDEETSMEEIMRSLNDVVMSGQVRYIGASSMLATEFAELQFIAEKNGWFKFISAQSYYNLINREDERELIPFCKKHGVGLIPWSPNARGVLTRPVEKNTERMLTDPTFNRMRLNELGDDEKEIVRRIQMVAERRSVTMAIISMAWTLHKGCNPIVGLNSVERVDEAVKAIEFTLTEDEIKLLEEPYKPKVRIF</sequence>
<proteinExistence type="predicted"/>
<dbReference type="KEGG" id="ncs:NCAS_0C01990"/>
<name>G0VCH9_NAUCA</name>
<dbReference type="InParanoid" id="G0VCH9"/>
<dbReference type="FunFam" id="3.20.20.100:FF:000004">
    <property type="entry name" value="Oxidoreductase, aldo/keto reductase"/>
    <property type="match status" value="1"/>
</dbReference>
<evidence type="ECO:0000313" key="3">
    <source>
        <dbReference type="EMBL" id="CCC69189.1"/>
    </source>
</evidence>
<dbReference type="InterPro" id="IPR023210">
    <property type="entry name" value="NADP_OxRdtase_dom"/>
</dbReference>
<gene>
    <name evidence="3" type="primary">NCAS0C01990</name>
    <name evidence="3" type="ordered locus">NCAS_0C01990</name>
</gene>
<dbReference type="eggNOG" id="KOG1575">
    <property type="taxonomic scope" value="Eukaryota"/>
</dbReference>
<dbReference type="FunCoup" id="G0VCH9">
    <property type="interactions" value="170"/>
</dbReference>
<dbReference type="PANTHER" id="PTHR43364">
    <property type="entry name" value="NADH-SPECIFIC METHYLGLYOXAL REDUCTASE-RELATED"/>
    <property type="match status" value="1"/>
</dbReference>
<dbReference type="OMA" id="HIMDSVE"/>
<keyword evidence="4" id="KW-1185">Reference proteome</keyword>
<dbReference type="AlphaFoldDB" id="G0VCH9"/>